<keyword evidence="4" id="KW-0786">Thiamine pyrophosphate</keyword>
<keyword evidence="5" id="KW-0464">Manganese</keyword>
<dbReference type="Pfam" id="PF02776">
    <property type="entry name" value="TPP_enzyme_N"/>
    <property type="match status" value="1"/>
</dbReference>
<dbReference type="InterPro" id="IPR029061">
    <property type="entry name" value="THDP-binding"/>
</dbReference>
<evidence type="ECO:0000256" key="1">
    <source>
        <dbReference type="ARBA" id="ARBA00022679"/>
    </source>
</evidence>
<dbReference type="RefSeq" id="WP_186901110.1">
    <property type="nucleotide sequence ID" value="NZ_JACOOT010000014.1"/>
</dbReference>
<keyword evidence="3" id="KW-0460">Magnesium</keyword>
<keyword evidence="8" id="KW-1185">Reference proteome</keyword>
<dbReference type="Proteomes" id="UP000652847">
    <property type="component" value="Unassembled WGS sequence"/>
</dbReference>
<dbReference type="GO" id="GO:0030976">
    <property type="term" value="F:thiamine pyrophosphate binding"/>
    <property type="evidence" value="ECO:0007669"/>
    <property type="project" value="InterPro"/>
</dbReference>
<reference evidence="7 8" key="1">
    <citation type="submission" date="2020-08" db="EMBL/GenBank/DDBJ databases">
        <title>Genome public.</title>
        <authorList>
            <person name="Liu C."/>
            <person name="Sun Q."/>
        </authorList>
    </citation>
    <scope>NUCLEOTIDE SEQUENCE [LARGE SCALE GENOMIC DNA]</scope>
    <source>
        <strain evidence="7 8">BX17</strain>
    </source>
</reference>
<feature type="domain" description="Thiamine pyrophosphate enzyme N-terminal TPP-binding" evidence="6">
    <location>
        <begin position="9"/>
        <end position="118"/>
    </location>
</feature>
<dbReference type="AlphaFoldDB" id="A0A8I0DQP6"/>
<dbReference type="CDD" id="cd07037">
    <property type="entry name" value="TPP_PYR_MenD"/>
    <property type="match status" value="1"/>
</dbReference>
<comment type="caution">
    <text evidence="7">The sequence shown here is derived from an EMBL/GenBank/DDBJ whole genome shotgun (WGS) entry which is preliminary data.</text>
</comment>
<evidence type="ECO:0000313" key="8">
    <source>
        <dbReference type="Proteomes" id="UP000652847"/>
    </source>
</evidence>
<keyword evidence="2" id="KW-0479">Metal-binding</keyword>
<dbReference type="GO" id="GO:0009234">
    <property type="term" value="P:menaquinone biosynthetic process"/>
    <property type="evidence" value="ECO:0007669"/>
    <property type="project" value="InterPro"/>
</dbReference>
<evidence type="ECO:0000256" key="3">
    <source>
        <dbReference type="ARBA" id="ARBA00022842"/>
    </source>
</evidence>
<accession>A0A8I0DQP6</accession>
<evidence type="ECO:0000256" key="4">
    <source>
        <dbReference type="ARBA" id="ARBA00023052"/>
    </source>
</evidence>
<evidence type="ECO:0000256" key="2">
    <source>
        <dbReference type="ARBA" id="ARBA00022723"/>
    </source>
</evidence>
<dbReference type="PANTHER" id="PTHR42916">
    <property type="entry name" value="2-SUCCINYL-5-ENOLPYRUVYL-6-HYDROXY-3-CYCLOHEXENE-1-CARBOXYLATE SYNTHASE"/>
    <property type="match status" value="1"/>
</dbReference>
<evidence type="ECO:0000256" key="5">
    <source>
        <dbReference type="ARBA" id="ARBA00023211"/>
    </source>
</evidence>
<dbReference type="GO" id="GO:0070204">
    <property type="term" value="F:2-succinyl-5-enolpyruvyl-6-hydroxy-3-cyclohexene-1-carboxylic-acid synthase activity"/>
    <property type="evidence" value="ECO:0007669"/>
    <property type="project" value="InterPro"/>
</dbReference>
<dbReference type="PIRSF" id="PIRSF004983">
    <property type="entry name" value="MenD"/>
    <property type="match status" value="1"/>
</dbReference>
<dbReference type="Gene3D" id="3.40.50.970">
    <property type="match status" value="2"/>
</dbReference>
<protein>
    <submittedName>
        <fullName evidence="7">2-succinyl-5-enolpyruvyl-6-hydroxy-3-cyclohexene-1-carboxylate synthase</fullName>
    </submittedName>
</protein>
<dbReference type="InterPro" id="IPR004433">
    <property type="entry name" value="MenaQ_synth_MenD"/>
</dbReference>
<organism evidence="7 8">
    <name type="scientific">Blautia segnis</name>
    <dbReference type="NCBI Taxonomy" id="2763030"/>
    <lineage>
        <taxon>Bacteria</taxon>
        <taxon>Bacillati</taxon>
        <taxon>Bacillota</taxon>
        <taxon>Clostridia</taxon>
        <taxon>Lachnospirales</taxon>
        <taxon>Lachnospiraceae</taxon>
        <taxon>Blautia</taxon>
    </lineage>
</organism>
<sequence>MYSSERNVQMLLSLLKAHKIKKMVLSPGSANASFVASAQYDGEFELYSSVDERSAAYIACGLAEESQEPVVICCTGATASRNYMPGLTEAYYRKLPVIAVTATRPIAWLGQNRDQLIDRTVIPKDIAVKSVHLPVIENEQDEWECNLKINDALLELRRNGGGPVHINLTTSYSLDFSVSKLPEERVIQRVDLESKLPELSKGDIAIFVGAHSVWNERLKASVESFCEEYNAFVFYDQTSNYTGKYGIPCGVFDIVGFPNLKINLLIHLGNISASWPAFAEEIWRVNPDGEIRDTYQHLTKVFEMQEEDFFKAYCGNNSKSRITQYEKWHAVYRSQIEAMQNSNNDMAFSSLWIAQNMYKEMPKNSIIHFGILNSLRCWNCFETDHSIRGYSNTGGFGIDGGVSSLIGASLVNSDTIYYGIFGDLAFFYDMNSLGNRHISSNVRILVANNGLGGEFKNSLGNVQKAGLGDSADAYISAYGHYGEKSQELLKHYAQDLGFQYLSATDKTSFLAAMKEFTATKHKEKPILFEVFMDEHEDVSALDLTQSLRDFSENDQNVMAKTKKLAKNILGRNGVKMIQKVMHKND</sequence>
<dbReference type="EMBL" id="JACOOT010000014">
    <property type="protein sequence ID" value="MBC5650706.1"/>
    <property type="molecule type" value="Genomic_DNA"/>
</dbReference>
<dbReference type="GO" id="GO:0046872">
    <property type="term" value="F:metal ion binding"/>
    <property type="evidence" value="ECO:0007669"/>
    <property type="project" value="UniProtKB-KW"/>
</dbReference>
<dbReference type="Gene3D" id="3.40.50.1220">
    <property type="entry name" value="TPP-binding domain"/>
    <property type="match status" value="1"/>
</dbReference>
<name>A0A8I0DQP6_9FIRM</name>
<evidence type="ECO:0000313" key="7">
    <source>
        <dbReference type="EMBL" id="MBC5650706.1"/>
    </source>
</evidence>
<dbReference type="InterPro" id="IPR012001">
    <property type="entry name" value="Thiamin_PyroP_enz_TPP-bd_dom"/>
</dbReference>
<dbReference type="SUPFAM" id="SSF52518">
    <property type="entry name" value="Thiamin diphosphate-binding fold (THDP-binding)"/>
    <property type="match status" value="2"/>
</dbReference>
<keyword evidence="1" id="KW-0808">Transferase</keyword>
<proteinExistence type="predicted"/>
<evidence type="ECO:0000259" key="6">
    <source>
        <dbReference type="Pfam" id="PF02776"/>
    </source>
</evidence>
<dbReference type="PANTHER" id="PTHR42916:SF1">
    <property type="entry name" value="PROTEIN PHYLLO, CHLOROPLASTIC"/>
    <property type="match status" value="1"/>
</dbReference>
<gene>
    <name evidence="7" type="ORF">H8S54_06180</name>
</gene>